<proteinExistence type="predicted"/>
<protein>
    <submittedName>
        <fullName evidence="2">GAG-pre-integrase domain</fullName>
    </submittedName>
</protein>
<evidence type="ECO:0000313" key="2">
    <source>
        <dbReference type="EMBL" id="KAK6940245.1"/>
    </source>
</evidence>
<comment type="caution">
    <text evidence="2">The sequence shown here is derived from an EMBL/GenBank/DDBJ whole genome shotgun (WGS) entry which is preliminary data.</text>
</comment>
<evidence type="ECO:0000313" key="3">
    <source>
        <dbReference type="Proteomes" id="UP001370490"/>
    </source>
</evidence>
<dbReference type="InterPro" id="IPR036875">
    <property type="entry name" value="Znf_CCHC_sf"/>
</dbReference>
<dbReference type="InterPro" id="IPR025724">
    <property type="entry name" value="GAG-pre-integrase_dom"/>
</dbReference>
<dbReference type="Pfam" id="PF13976">
    <property type="entry name" value="gag_pre-integrs"/>
    <property type="match status" value="1"/>
</dbReference>
<dbReference type="AlphaFoldDB" id="A0AAN8ZND0"/>
<dbReference type="GO" id="GO:0008270">
    <property type="term" value="F:zinc ion binding"/>
    <property type="evidence" value="ECO:0007669"/>
    <property type="project" value="InterPro"/>
</dbReference>
<sequence>MTISYSTSNGKLTLGMLKNSMFNEEAKKKDMESKSSQALIIENRGRTKNKDQYSRGRNMFKKRSKTNKSVRCFYYKKTGHIKRNCRLLKEKKDEKGKNTSDDSNARVVGPDKEIESLVCTPDNCNHVGGSLSEWIVDTVAKEKLCSCIYKTWFRICTRQVNAVKNDVSQNLWHKRLEHMNEKRLHLLAKQSLRPKGLPCRLQRLSIL</sequence>
<keyword evidence="3" id="KW-1185">Reference proteome</keyword>
<name>A0AAN8ZND0_9MAGN</name>
<dbReference type="SUPFAM" id="SSF57756">
    <property type="entry name" value="Retrovirus zinc finger-like domains"/>
    <property type="match status" value="1"/>
</dbReference>
<organism evidence="2 3">
    <name type="scientific">Dillenia turbinata</name>
    <dbReference type="NCBI Taxonomy" id="194707"/>
    <lineage>
        <taxon>Eukaryota</taxon>
        <taxon>Viridiplantae</taxon>
        <taxon>Streptophyta</taxon>
        <taxon>Embryophyta</taxon>
        <taxon>Tracheophyta</taxon>
        <taxon>Spermatophyta</taxon>
        <taxon>Magnoliopsida</taxon>
        <taxon>eudicotyledons</taxon>
        <taxon>Gunneridae</taxon>
        <taxon>Pentapetalae</taxon>
        <taxon>Dilleniales</taxon>
        <taxon>Dilleniaceae</taxon>
        <taxon>Dillenia</taxon>
    </lineage>
</organism>
<dbReference type="Gene3D" id="4.10.60.10">
    <property type="entry name" value="Zinc finger, CCHC-type"/>
    <property type="match status" value="1"/>
</dbReference>
<accession>A0AAN8ZND0</accession>
<reference evidence="2 3" key="1">
    <citation type="submission" date="2023-12" db="EMBL/GenBank/DDBJ databases">
        <title>A high-quality genome assembly for Dillenia turbinata (Dilleniales).</title>
        <authorList>
            <person name="Chanderbali A."/>
        </authorList>
    </citation>
    <scope>NUCLEOTIDE SEQUENCE [LARGE SCALE GENOMIC DNA]</scope>
    <source>
        <strain evidence="2">LSX21</strain>
        <tissue evidence="2">Leaf</tissue>
    </source>
</reference>
<feature type="domain" description="GAG-pre-integrase" evidence="1">
    <location>
        <begin position="154"/>
        <end position="194"/>
    </location>
</feature>
<dbReference type="EMBL" id="JBAMMX010000005">
    <property type="protein sequence ID" value="KAK6940245.1"/>
    <property type="molecule type" value="Genomic_DNA"/>
</dbReference>
<evidence type="ECO:0000259" key="1">
    <source>
        <dbReference type="Pfam" id="PF13976"/>
    </source>
</evidence>
<dbReference type="Proteomes" id="UP001370490">
    <property type="component" value="Unassembled WGS sequence"/>
</dbReference>
<gene>
    <name evidence="2" type="ORF">RJ641_029776</name>
</gene>
<dbReference type="GO" id="GO:0003676">
    <property type="term" value="F:nucleic acid binding"/>
    <property type="evidence" value="ECO:0007669"/>
    <property type="project" value="InterPro"/>
</dbReference>